<dbReference type="Proteomes" id="UP000324222">
    <property type="component" value="Unassembled WGS sequence"/>
</dbReference>
<evidence type="ECO:0000256" key="1">
    <source>
        <dbReference type="SAM" id="MobiDB-lite"/>
    </source>
</evidence>
<comment type="caution">
    <text evidence="2">The sequence shown here is derived from an EMBL/GenBank/DDBJ whole genome shotgun (WGS) entry which is preliminary data.</text>
</comment>
<proteinExistence type="predicted"/>
<gene>
    <name evidence="2" type="ORF">E2C01_026558</name>
</gene>
<sequence length="118" mass="12614">MTKDPSSLTLPVMTGMGRNSPASKISRGSLGITGSIPSMPRCTTGDRPLKPSPPARRSSICTCEAEHDLTWGLTVGQGSDIHPGGTGATRTLAKHRHQVRVSGKVMDVFLDLQELYKK</sequence>
<evidence type="ECO:0000313" key="2">
    <source>
        <dbReference type="EMBL" id="MPC33215.1"/>
    </source>
</evidence>
<accession>A0A5B7EIH3</accession>
<protein>
    <submittedName>
        <fullName evidence="2">Uncharacterized protein</fullName>
    </submittedName>
</protein>
<feature type="region of interest" description="Disordered" evidence="1">
    <location>
        <begin position="1"/>
        <end position="58"/>
    </location>
</feature>
<reference evidence="2 3" key="1">
    <citation type="submission" date="2019-05" db="EMBL/GenBank/DDBJ databases">
        <title>Another draft genome of Portunus trituberculatus and its Hox gene families provides insights of decapod evolution.</title>
        <authorList>
            <person name="Jeong J.-H."/>
            <person name="Song I."/>
            <person name="Kim S."/>
            <person name="Choi T."/>
            <person name="Kim D."/>
            <person name="Ryu S."/>
            <person name="Kim W."/>
        </authorList>
    </citation>
    <scope>NUCLEOTIDE SEQUENCE [LARGE SCALE GENOMIC DNA]</scope>
    <source>
        <tissue evidence="2">Muscle</tissue>
    </source>
</reference>
<organism evidence="2 3">
    <name type="scientific">Portunus trituberculatus</name>
    <name type="common">Swimming crab</name>
    <name type="synonym">Neptunus trituberculatus</name>
    <dbReference type="NCBI Taxonomy" id="210409"/>
    <lineage>
        <taxon>Eukaryota</taxon>
        <taxon>Metazoa</taxon>
        <taxon>Ecdysozoa</taxon>
        <taxon>Arthropoda</taxon>
        <taxon>Crustacea</taxon>
        <taxon>Multicrustacea</taxon>
        <taxon>Malacostraca</taxon>
        <taxon>Eumalacostraca</taxon>
        <taxon>Eucarida</taxon>
        <taxon>Decapoda</taxon>
        <taxon>Pleocyemata</taxon>
        <taxon>Brachyura</taxon>
        <taxon>Eubrachyura</taxon>
        <taxon>Portunoidea</taxon>
        <taxon>Portunidae</taxon>
        <taxon>Portuninae</taxon>
        <taxon>Portunus</taxon>
    </lineage>
</organism>
<dbReference type="EMBL" id="VSRR010002786">
    <property type="protein sequence ID" value="MPC33215.1"/>
    <property type="molecule type" value="Genomic_DNA"/>
</dbReference>
<dbReference type="AlphaFoldDB" id="A0A5B7EIH3"/>
<keyword evidence="3" id="KW-1185">Reference proteome</keyword>
<name>A0A5B7EIH3_PORTR</name>
<evidence type="ECO:0000313" key="3">
    <source>
        <dbReference type="Proteomes" id="UP000324222"/>
    </source>
</evidence>